<dbReference type="OrthoDB" id="9805316at2"/>
<evidence type="ECO:0000256" key="7">
    <source>
        <dbReference type="ARBA" id="ARBA00069024"/>
    </source>
</evidence>
<evidence type="ECO:0000313" key="9">
    <source>
        <dbReference type="EMBL" id="SDB26071.1"/>
    </source>
</evidence>
<comment type="similarity">
    <text evidence="2 8">Belongs to the FPP/GGPP synthase family.</text>
</comment>
<dbReference type="SUPFAM" id="SSF48576">
    <property type="entry name" value="Terpenoid synthases"/>
    <property type="match status" value="1"/>
</dbReference>
<evidence type="ECO:0000256" key="6">
    <source>
        <dbReference type="ARBA" id="ARBA00023229"/>
    </source>
</evidence>
<evidence type="ECO:0000256" key="1">
    <source>
        <dbReference type="ARBA" id="ARBA00001946"/>
    </source>
</evidence>
<keyword evidence="3 8" id="KW-0808">Transferase</keyword>
<organism evidence="9 10">
    <name type="scientific">Bauldia litoralis</name>
    <dbReference type="NCBI Taxonomy" id="665467"/>
    <lineage>
        <taxon>Bacteria</taxon>
        <taxon>Pseudomonadati</taxon>
        <taxon>Pseudomonadota</taxon>
        <taxon>Alphaproteobacteria</taxon>
        <taxon>Hyphomicrobiales</taxon>
        <taxon>Kaistiaceae</taxon>
        <taxon>Bauldia</taxon>
    </lineage>
</organism>
<dbReference type="NCBIfam" id="NF045485">
    <property type="entry name" value="FPPsyn"/>
    <property type="match status" value="1"/>
</dbReference>
<dbReference type="PANTHER" id="PTHR43281:SF1">
    <property type="entry name" value="FARNESYL DIPHOSPHATE SYNTHASE"/>
    <property type="match status" value="1"/>
</dbReference>
<dbReference type="AlphaFoldDB" id="A0A1G6BZL9"/>
<evidence type="ECO:0000256" key="3">
    <source>
        <dbReference type="ARBA" id="ARBA00022679"/>
    </source>
</evidence>
<reference evidence="9 10" key="1">
    <citation type="submission" date="2016-10" db="EMBL/GenBank/DDBJ databases">
        <authorList>
            <person name="de Groot N.N."/>
        </authorList>
    </citation>
    <scope>NUCLEOTIDE SEQUENCE [LARGE SCALE GENOMIC DNA]</scope>
    <source>
        <strain evidence="9 10">ATCC 35022</strain>
    </source>
</reference>
<protein>
    <recommendedName>
        <fullName evidence="7">Probable farnesyl diphosphate synthase</fullName>
    </recommendedName>
</protein>
<dbReference type="InterPro" id="IPR008949">
    <property type="entry name" value="Isoprenoid_synthase_dom_sf"/>
</dbReference>
<keyword evidence="10" id="KW-1185">Reference proteome</keyword>
<dbReference type="GO" id="GO:0004659">
    <property type="term" value="F:prenyltransferase activity"/>
    <property type="evidence" value="ECO:0007669"/>
    <property type="project" value="InterPro"/>
</dbReference>
<dbReference type="SFLD" id="SFLDG01017">
    <property type="entry name" value="Polyprenyl_Transferase_Like"/>
    <property type="match status" value="1"/>
</dbReference>
<dbReference type="Pfam" id="PF00348">
    <property type="entry name" value="polyprenyl_synt"/>
    <property type="match status" value="1"/>
</dbReference>
<dbReference type="InterPro" id="IPR033749">
    <property type="entry name" value="Polyprenyl_synt_CS"/>
</dbReference>
<dbReference type="PANTHER" id="PTHR43281">
    <property type="entry name" value="FARNESYL DIPHOSPHATE SYNTHASE"/>
    <property type="match status" value="1"/>
</dbReference>
<evidence type="ECO:0000256" key="2">
    <source>
        <dbReference type="ARBA" id="ARBA00006706"/>
    </source>
</evidence>
<dbReference type="Gene3D" id="1.10.600.10">
    <property type="entry name" value="Farnesyl Diphosphate Synthase"/>
    <property type="match status" value="1"/>
</dbReference>
<dbReference type="GO" id="GO:0005737">
    <property type="term" value="C:cytoplasm"/>
    <property type="evidence" value="ECO:0007669"/>
    <property type="project" value="UniProtKB-ARBA"/>
</dbReference>
<evidence type="ECO:0000256" key="4">
    <source>
        <dbReference type="ARBA" id="ARBA00022723"/>
    </source>
</evidence>
<dbReference type="RefSeq" id="WP_090876298.1">
    <property type="nucleotide sequence ID" value="NZ_FMXQ01000003.1"/>
</dbReference>
<dbReference type="Proteomes" id="UP000199071">
    <property type="component" value="Unassembled WGS sequence"/>
</dbReference>
<evidence type="ECO:0000313" key="10">
    <source>
        <dbReference type="Proteomes" id="UP000199071"/>
    </source>
</evidence>
<accession>A0A1G6BZL9</accession>
<dbReference type="GO" id="GO:0046872">
    <property type="term" value="F:metal ion binding"/>
    <property type="evidence" value="ECO:0007669"/>
    <property type="project" value="UniProtKB-KW"/>
</dbReference>
<dbReference type="GO" id="GO:0016114">
    <property type="term" value="P:terpenoid biosynthetic process"/>
    <property type="evidence" value="ECO:0007669"/>
    <property type="project" value="UniProtKB-ARBA"/>
</dbReference>
<dbReference type="STRING" id="665467.SAMN02982931_02050"/>
<dbReference type="SFLD" id="SFLDS00005">
    <property type="entry name" value="Isoprenoid_Synthase_Type_I"/>
    <property type="match status" value="1"/>
</dbReference>
<keyword evidence="5" id="KW-0460">Magnesium</keyword>
<proteinExistence type="inferred from homology"/>
<keyword evidence="6" id="KW-0414">Isoprene biosynthesis</keyword>
<dbReference type="CDD" id="cd00685">
    <property type="entry name" value="Trans_IPPS_HT"/>
    <property type="match status" value="1"/>
</dbReference>
<dbReference type="InterPro" id="IPR000092">
    <property type="entry name" value="Polyprenyl_synt"/>
</dbReference>
<dbReference type="InterPro" id="IPR053378">
    <property type="entry name" value="Prenyl_diphosphate_synthase"/>
</dbReference>
<dbReference type="FunFam" id="1.10.600.10:FF:000001">
    <property type="entry name" value="Geranylgeranyl diphosphate synthase"/>
    <property type="match status" value="1"/>
</dbReference>
<name>A0A1G6BZL9_9HYPH</name>
<dbReference type="EMBL" id="FMXQ01000003">
    <property type="protein sequence ID" value="SDB26071.1"/>
    <property type="molecule type" value="Genomic_DNA"/>
</dbReference>
<comment type="cofactor">
    <cofactor evidence="1">
        <name>Mg(2+)</name>
        <dbReference type="ChEBI" id="CHEBI:18420"/>
    </cofactor>
</comment>
<evidence type="ECO:0000256" key="5">
    <source>
        <dbReference type="ARBA" id="ARBA00022842"/>
    </source>
</evidence>
<evidence type="ECO:0000256" key="8">
    <source>
        <dbReference type="RuleBase" id="RU004466"/>
    </source>
</evidence>
<keyword evidence="4" id="KW-0479">Metal-binding</keyword>
<dbReference type="PROSITE" id="PS00723">
    <property type="entry name" value="POLYPRENYL_SYNTHASE_1"/>
    <property type="match status" value="1"/>
</dbReference>
<sequence length="295" mass="30344">MFETRLRQAADATEAALDRLLSPESRPGEVIRPARLTEAMRYAALGPGKRVRPFLAIETARLFGVTDAAVVTAAAAIECVHAYSLVHDDLPAMDDDATRRGRATVHIRYDEATAILAGDGLLTLAFDALASLDVPPAVRIDLITGLARASGVGGMVGGQALDLDAGEAVELDAVTTMQAMKTGALIRHAVAAGARLGAAPADDAARLDTYGQALGLAFQIADDLIDATGDAAIAGKATAKDAGRGKRTLVALLGVAAARARLAATVDEGIAALTPFGPAADTLRDAARFIAEREA</sequence>
<dbReference type="PROSITE" id="PS00444">
    <property type="entry name" value="POLYPRENYL_SYNTHASE_2"/>
    <property type="match status" value="1"/>
</dbReference>
<gene>
    <name evidence="9" type="ORF">SAMN02982931_02050</name>
</gene>